<reference evidence="3 4" key="1">
    <citation type="submission" date="2019-08" db="EMBL/GenBank/DDBJ databases">
        <authorList>
            <person name="Peeters C."/>
        </authorList>
    </citation>
    <scope>NUCLEOTIDE SEQUENCE [LARGE SCALE GENOMIC DNA]</scope>
    <source>
        <strain evidence="3 4">LMG 31108</strain>
    </source>
</reference>
<evidence type="ECO:0000256" key="1">
    <source>
        <dbReference type="SAM" id="SignalP"/>
    </source>
</evidence>
<dbReference type="GO" id="GO:0009228">
    <property type="term" value="P:thiamine biosynthetic process"/>
    <property type="evidence" value="ECO:0007669"/>
    <property type="project" value="InterPro"/>
</dbReference>
<dbReference type="OrthoDB" id="5318791at2"/>
<evidence type="ECO:0000313" key="4">
    <source>
        <dbReference type="Proteomes" id="UP000406256"/>
    </source>
</evidence>
<evidence type="ECO:0000259" key="2">
    <source>
        <dbReference type="Pfam" id="PF09084"/>
    </source>
</evidence>
<dbReference type="AlphaFoldDB" id="A0A5E4YUU4"/>
<keyword evidence="4" id="KW-1185">Reference proteome</keyword>
<dbReference type="Proteomes" id="UP000406256">
    <property type="component" value="Unassembled WGS sequence"/>
</dbReference>
<gene>
    <name evidence="3" type="ORF">PAN31108_04742</name>
</gene>
<dbReference type="PANTHER" id="PTHR31528:SF15">
    <property type="entry name" value="RIBOFLAVIN-BINDING PROTEIN RIBY"/>
    <property type="match status" value="1"/>
</dbReference>
<sequence length="359" mass="38956">MLCKHTYRFALVGGGLLLAGWSLAASAELTRIRYGNTTDMTLAQAPVVVAKQMNYFKEEGLDVEMISFKGAGTLIPQMLSKRVDIGYPNPDTLILSHEPGKQPLPLKFFYNSARTSIWEFVVNADSPIKSLKDLNGKNIGVGAMTFGNVPITRAEFKDIGVNATLVPVGTGSAAFLALTNKSIDAINLYDTQIATLESQGTKIRRLSQLVRYSQLPSNGLVAHDDMIRDKPQLLGGFGRAIAKATVFCEANKVACVELFWKEYPNTKPVGDPAKVLADGVQVLSARLTRMLAFPGGQTARRWGESDPQAWGNFAEALYQGGQMQARAANVQGCYTNALVPEFAKFDAAKVVAQAKAFKE</sequence>
<dbReference type="RefSeq" id="WP_150671204.1">
    <property type="nucleotide sequence ID" value="NZ_CABPSB010000025.1"/>
</dbReference>
<dbReference type="EMBL" id="CABPSB010000025">
    <property type="protein sequence ID" value="VVE51693.1"/>
    <property type="molecule type" value="Genomic_DNA"/>
</dbReference>
<name>A0A5E4YUU4_9BURK</name>
<feature type="domain" description="SsuA/THI5-like" evidence="2">
    <location>
        <begin position="45"/>
        <end position="249"/>
    </location>
</feature>
<keyword evidence="1" id="KW-0732">Signal</keyword>
<dbReference type="PANTHER" id="PTHR31528">
    <property type="entry name" value="4-AMINO-5-HYDROXYMETHYL-2-METHYLPYRIMIDINE PHOSPHATE SYNTHASE THI11-RELATED"/>
    <property type="match status" value="1"/>
</dbReference>
<dbReference type="InterPro" id="IPR015168">
    <property type="entry name" value="SsuA/THI5"/>
</dbReference>
<dbReference type="InterPro" id="IPR027939">
    <property type="entry name" value="NMT1/THI5"/>
</dbReference>
<proteinExistence type="predicted"/>
<dbReference type="Pfam" id="PF09084">
    <property type="entry name" value="NMT1"/>
    <property type="match status" value="1"/>
</dbReference>
<feature type="signal peptide" evidence="1">
    <location>
        <begin position="1"/>
        <end position="24"/>
    </location>
</feature>
<dbReference type="Gene3D" id="3.40.190.10">
    <property type="entry name" value="Periplasmic binding protein-like II"/>
    <property type="match status" value="2"/>
</dbReference>
<accession>A0A5E4YUU4</accession>
<dbReference type="SUPFAM" id="SSF53850">
    <property type="entry name" value="Periplasmic binding protein-like II"/>
    <property type="match status" value="1"/>
</dbReference>
<organism evidence="3 4">
    <name type="scientific">Pandoraea anhela</name>
    <dbReference type="NCBI Taxonomy" id="2508295"/>
    <lineage>
        <taxon>Bacteria</taxon>
        <taxon>Pseudomonadati</taxon>
        <taxon>Pseudomonadota</taxon>
        <taxon>Betaproteobacteria</taxon>
        <taxon>Burkholderiales</taxon>
        <taxon>Burkholderiaceae</taxon>
        <taxon>Pandoraea</taxon>
    </lineage>
</organism>
<evidence type="ECO:0000313" key="3">
    <source>
        <dbReference type="EMBL" id="VVE51693.1"/>
    </source>
</evidence>
<protein>
    <submittedName>
        <fullName evidence="3">NMT1/THI5-like domain-containing protein</fullName>
    </submittedName>
</protein>
<feature type="chain" id="PRO_5023142144" evidence="1">
    <location>
        <begin position="25"/>
        <end position="359"/>
    </location>
</feature>